<reference evidence="1" key="1">
    <citation type="journal article" date="2014" name="Front. Microbiol.">
        <title>High frequency of phylogenetically diverse reductive dehalogenase-homologous genes in deep subseafloor sedimentary metagenomes.</title>
        <authorList>
            <person name="Kawai M."/>
            <person name="Futagami T."/>
            <person name="Toyoda A."/>
            <person name="Takaki Y."/>
            <person name="Nishi S."/>
            <person name="Hori S."/>
            <person name="Arai W."/>
            <person name="Tsubouchi T."/>
            <person name="Morono Y."/>
            <person name="Uchiyama I."/>
            <person name="Ito T."/>
            <person name="Fujiyama A."/>
            <person name="Inagaki F."/>
            <person name="Takami H."/>
        </authorList>
    </citation>
    <scope>NUCLEOTIDE SEQUENCE</scope>
    <source>
        <strain evidence="1">Expedition CK06-06</strain>
    </source>
</reference>
<dbReference type="EMBL" id="BARS01039672">
    <property type="protein sequence ID" value="GAG21612.1"/>
    <property type="molecule type" value="Genomic_DNA"/>
</dbReference>
<evidence type="ECO:0000313" key="1">
    <source>
        <dbReference type="EMBL" id="GAG21612.1"/>
    </source>
</evidence>
<protein>
    <submittedName>
        <fullName evidence="1">Uncharacterized protein</fullName>
    </submittedName>
</protein>
<name>X0WEK4_9ZZZZ</name>
<organism evidence="1">
    <name type="scientific">marine sediment metagenome</name>
    <dbReference type="NCBI Taxonomy" id="412755"/>
    <lineage>
        <taxon>unclassified sequences</taxon>
        <taxon>metagenomes</taxon>
        <taxon>ecological metagenomes</taxon>
    </lineage>
</organism>
<gene>
    <name evidence="1" type="ORF">S01H1_60563</name>
</gene>
<comment type="caution">
    <text evidence="1">The sequence shown here is derived from an EMBL/GenBank/DDBJ whole genome shotgun (WGS) entry which is preliminary data.</text>
</comment>
<proteinExistence type="predicted"/>
<accession>X0WEK4</accession>
<dbReference type="AlphaFoldDB" id="X0WEK4"/>
<sequence>MNNKILYLAGLAVVLLLTFILRDCGRVDGTVPEMPICSEDYFDKYPGRWCLDVEEPYLGETICE</sequence>